<dbReference type="OrthoDB" id="9813814at2"/>
<dbReference type="SUPFAM" id="SSF50621">
    <property type="entry name" value="Alanine racemase C-terminal domain-like"/>
    <property type="match status" value="1"/>
</dbReference>
<dbReference type="Pfam" id="PF00842">
    <property type="entry name" value="Ala_racemase_C"/>
    <property type="match status" value="1"/>
</dbReference>
<evidence type="ECO:0000256" key="1">
    <source>
        <dbReference type="ARBA" id="ARBA00000316"/>
    </source>
</evidence>
<evidence type="ECO:0000256" key="4">
    <source>
        <dbReference type="ARBA" id="ARBA00023235"/>
    </source>
</evidence>
<feature type="binding site" evidence="5 7">
    <location>
        <position position="314"/>
    </location>
    <ligand>
        <name>substrate</name>
    </ligand>
</feature>
<dbReference type="GO" id="GO:0030632">
    <property type="term" value="P:D-alanine biosynthetic process"/>
    <property type="evidence" value="ECO:0007669"/>
    <property type="project" value="UniProtKB-UniRule"/>
</dbReference>
<dbReference type="Proteomes" id="UP000294902">
    <property type="component" value="Unassembled WGS sequence"/>
</dbReference>
<feature type="binding site" evidence="5 7">
    <location>
        <position position="136"/>
    </location>
    <ligand>
        <name>substrate</name>
    </ligand>
</feature>
<sequence length="385" mass="43057">MDKYYRVFAHIDMDSIIHNLKEIISIKDKSTELMAIIKADGYGHGAVPISKVLVENGVDRLGVAVIEEGISLRKSGITAPILVLGYTPEYQILQLLKYDLIQTVFKREMAEAISKTAIEHSLIAKIHIKLDTGMGRIGFYPNEETLEIIRYINSLPNLEIEGIFTHFSTADEKDKTFTINQVDLFNGFISRLEQFDINIPIKHACNSAGLIDVKEAHYQLIRAGISIYGLFPSMDVQRNVKLKPALSLKSHVIYLKELEIGKPVSYGCTYITDKLTKVATIPVGYGDGYPRALSSIGRVLIQGQYAPIIGRVCMDQFMVDVTHIDNVKDGDEVVLIGTQGENTITVEEIAELTNTINYEIICGLGKRIPRVYTSKSNLIHTIDYF</sequence>
<evidence type="ECO:0000256" key="5">
    <source>
        <dbReference type="HAMAP-Rule" id="MF_01201"/>
    </source>
</evidence>
<dbReference type="PANTHER" id="PTHR30511">
    <property type="entry name" value="ALANINE RACEMASE"/>
    <property type="match status" value="1"/>
</dbReference>
<dbReference type="GO" id="GO:0009252">
    <property type="term" value="P:peptidoglycan biosynthetic process"/>
    <property type="evidence" value="ECO:0007669"/>
    <property type="project" value="TreeGrafter"/>
</dbReference>
<evidence type="ECO:0000259" key="8">
    <source>
        <dbReference type="SMART" id="SM01005"/>
    </source>
</evidence>
<evidence type="ECO:0000256" key="3">
    <source>
        <dbReference type="ARBA" id="ARBA00022898"/>
    </source>
</evidence>
<comment type="cofactor">
    <cofactor evidence="2 5 6">
        <name>pyridoxal 5'-phosphate</name>
        <dbReference type="ChEBI" id="CHEBI:597326"/>
    </cofactor>
</comment>
<evidence type="ECO:0000256" key="2">
    <source>
        <dbReference type="ARBA" id="ARBA00001933"/>
    </source>
</evidence>
<dbReference type="FunFam" id="2.40.37.10:FF:000006">
    <property type="entry name" value="Alanine racemase"/>
    <property type="match status" value="1"/>
</dbReference>
<keyword evidence="10" id="KW-1185">Reference proteome</keyword>
<dbReference type="PRINTS" id="PR00992">
    <property type="entry name" value="ALARACEMASE"/>
</dbReference>
<comment type="function">
    <text evidence="5">Catalyzes the interconversion of L-alanine and D-alanine. May also act on other amino acids.</text>
</comment>
<dbReference type="InterPro" id="IPR001608">
    <property type="entry name" value="Ala_racemase_N"/>
</dbReference>
<feature type="active site" description="Proton acceptor; specific for D-alanine" evidence="5">
    <location>
        <position position="38"/>
    </location>
</feature>
<dbReference type="Pfam" id="PF01168">
    <property type="entry name" value="Ala_racemase_N"/>
    <property type="match status" value="1"/>
</dbReference>
<dbReference type="RefSeq" id="WP_132250924.1">
    <property type="nucleotide sequence ID" value="NZ_SMAL01000003.1"/>
</dbReference>
<proteinExistence type="inferred from homology"/>
<dbReference type="HAMAP" id="MF_01201">
    <property type="entry name" value="Ala_racemase"/>
    <property type="match status" value="1"/>
</dbReference>
<evidence type="ECO:0000256" key="6">
    <source>
        <dbReference type="PIRSR" id="PIRSR600821-50"/>
    </source>
</evidence>
<dbReference type="GO" id="GO:0030170">
    <property type="term" value="F:pyridoxal phosphate binding"/>
    <property type="evidence" value="ECO:0007669"/>
    <property type="project" value="UniProtKB-UniRule"/>
</dbReference>
<evidence type="ECO:0000313" key="10">
    <source>
        <dbReference type="Proteomes" id="UP000294902"/>
    </source>
</evidence>
<keyword evidence="4 5" id="KW-0413">Isomerase</keyword>
<dbReference type="NCBIfam" id="TIGR00492">
    <property type="entry name" value="alr"/>
    <property type="match status" value="1"/>
</dbReference>
<comment type="catalytic activity">
    <reaction evidence="1 5">
        <text>L-alanine = D-alanine</text>
        <dbReference type="Rhea" id="RHEA:20249"/>
        <dbReference type="ChEBI" id="CHEBI:57416"/>
        <dbReference type="ChEBI" id="CHEBI:57972"/>
        <dbReference type="EC" id="5.1.1.1"/>
    </reaction>
</comment>
<protein>
    <recommendedName>
        <fullName evidence="5">Alanine racemase</fullName>
        <ecNumber evidence="5">5.1.1.1</ecNumber>
    </recommendedName>
</protein>
<gene>
    <name evidence="9" type="ORF">EDC18_10330</name>
</gene>
<dbReference type="SUPFAM" id="SSF51419">
    <property type="entry name" value="PLP-binding barrel"/>
    <property type="match status" value="1"/>
</dbReference>
<dbReference type="InterPro" id="IPR000821">
    <property type="entry name" value="Ala_racemase"/>
</dbReference>
<dbReference type="InterPro" id="IPR011079">
    <property type="entry name" value="Ala_racemase_C"/>
</dbReference>
<dbReference type="GO" id="GO:0005829">
    <property type="term" value="C:cytosol"/>
    <property type="evidence" value="ECO:0007669"/>
    <property type="project" value="TreeGrafter"/>
</dbReference>
<reference evidence="9 10" key="1">
    <citation type="submission" date="2019-03" db="EMBL/GenBank/DDBJ databases">
        <title>Genomic Encyclopedia of Type Strains, Phase IV (KMG-IV): sequencing the most valuable type-strain genomes for metagenomic binning, comparative biology and taxonomic classification.</title>
        <authorList>
            <person name="Goeker M."/>
        </authorList>
    </citation>
    <scope>NUCLEOTIDE SEQUENCE [LARGE SCALE GENOMIC DNA]</scope>
    <source>
        <strain evidence="9 10">DSM 24629</strain>
    </source>
</reference>
<feature type="domain" description="Alanine racemase C-terminal" evidence="8">
    <location>
        <begin position="245"/>
        <end position="373"/>
    </location>
</feature>
<dbReference type="EC" id="5.1.1.1" evidence="5"/>
<dbReference type="FunFam" id="3.20.20.10:FF:000002">
    <property type="entry name" value="Alanine racemase"/>
    <property type="match status" value="1"/>
</dbReference>
<comment type="similarity">
    <text evidence="5">Belongs to the alanine racemase family.</text>
</comment>
<dbReference type="AlphaFoldDB" id="A0A4R3MKT1"/>
<feature type="modified residue" description="N6-(pyridoxal phosphate)lysine" evidence="5 6">
    <location>
        <position position="38"/>
    </location>
</feature>
<name>A0A4R3MKT1_9FIRM</name>
<organism evidence="9 10">
    <name type="scientific">Natranaerovirga pectinivora</name>
    <dbReference type="NCBI Taxonomy" id="682400"/>
    <lineage>
        <taxon>Bacteria</taxon>
        <taxon>Bacillati</taxon>
        <taxon>Bacillota</taxon>
        <taxon>Clostridia</taxon>
        <taxon>Lachnospirales</taxon>
        <taxon>Natranaerovirgaceae</taxon>
        <taxon>Natranaerovirga</taxon>
    </lineage>
</organism>
<dbReference type="InterPro" id="IPR020622">
    <property type="entry name" value="Ala_racemase_pyridoxalP-BS"/>
</dbReference>
<accession>A0A4R3MKT1</accession>
<dbReference type="PANTHER" id="PTHR30511:SF0">
    <property type="entry name" value="ALANINE RACEMASE, CATABOLIC-RELATED"/>
    <property type="match status" value="1"/>
</dbReference>
<evidence type="ECO:0000256" key="7">
    <source>
        <dbReference type="PIRSR" id="PIRSR600821-52"/>
    </source>
</evidence>
<dbReference type="EMBL" id="SMAL01000003">
    <property type="protein sequence ID" value="TCT15326.1"/>
    <property type="molecule type" value="Genomic_DNA"/>
</dbReference>
<dbReference type="Gene3D" id="2.40.37.10">
    <property type="entry name" value="Lyase, Ornithine Decarboxylase, Chain A, domain 1"/>
    <property type="match status" value="1"/>
</dbReference>
<comment type="pathway">
    <text evidence="5">Amino-acid biosynthesis; D-alanine biosynthesis; D-alanine from L-alanine: step 1/1.</text>
</comment>
<evidence type="ECO:0000313" key="9">
    <source>
        <dbReference type="EMBL" id="TCT15326.1"/>
    </source>
</evidence>
<dbReference type="CDD" id="cd00430">
    <property type="entry name" value="PLPDE_III_AR"/>
    <property type="match status" value="1"/>
</dbReference>
<dbReference type="PROSITE" id="PS00395">
    <property type="entry name" value="ALANINE_RACEMASE"/>
    <property type="match status" value="1"/>
</dbReference>
<feature type="active site" description="Proton acceptor; specific for L-alanine" evidence="5">
    <location>
        <position position="266"/>
    </location>
</feature>
<comment type="caution">
    <text evidence="9">The sequence shown here is derived from an EMBL/GenBank/DDBJ whole genome shotgun (WGS) entry which is preliminary data.</text>
</comment>
<dbReference type="InterPro" id="IPR009006">
    <property type="entry name" value="Ala_racemase/Decarboxylase_C"/>
</dbReference>
<dbReference type="SMART" id="SM01005">
    <property type="entry name" value="Ala_racemase_C"/>
    <property type="match status" value="1"/>
</dbReference>
<dbReference type="UniPathway" id="UPA00042">
    <property type="reaction ID" value="UER00497"/>
</dbReference>
<dbReference type="GO" id="GO:0008784">
    <property type="term" value="F:alanine racemase activity"/>
    <property type="evidence" value="ECO:0007669"/>
    <property type="project" value="UniProtKB-UniRule"/>
</dbReference>
<keyword evidence="3 5" id="KW-0663">Pyridoxal phosphate</keyword>
<dbReference type="Gene3D" id="3.20.20.10">
    <property type="entry name" value="Alanine racemase"/>
    <property type="match status" value="1"/>
</dbReference>
<dbReference type="InterPro" id="IPR029066">
    <property type="entry name" value="PLP-binding_barrel"/>
</dbReference>